<dbReference type="PANTHER" id="PTHR34996:SF3">
    <property type="entry name" value="OS06G0327400 PROTEIN"/>
    <property type="match status" value="1"/>
</dbReference>
<accession>A0A199VGM4</accession>
<reference evidence="2 3" key="1">
    <citation type="journal article" date="2016" name="DNA Res.">
        <title>The draft genome of MD-2 pineapple using hybrid error correction of long reads.</title>
        <authorList>
            <person name="Redwan R.M."/>
            <person name="Saidin A."/>
            <person name="Kumar S.V."/>
        </authorList>
    </citation>
    <scope>NUCLEOTIDE SEQUENCE [LARGE SCALE GENOMIC DNA]</scope>
    <source>
        <strain evidence="3">cv. MD2</strain>
        <tissue evidence="2">Leaf</tissue>
    </source>
</reference>
<name>A0A199VGM4_ANACO</name>
<sequence length="143" mass="16180">MDQVSYNRLGRRRRRTTRGFRFSSLRLSVLRLRVKFFSFLSLFTDCMEEVKCGQPRGGATAPSPCRRTSSRRALVSRAQRDESRRGGSRRLSSSAAERESSYYAEAIADCLEFIKRSSLPNHDCARMNHPSAAEKIIGVVVSS</sequence>
<organism evidence="2 3">
    <name type="scientific">Ananas comosus</name>
    <name type="common">Pineapple</name>
    <name type="synonym">Ananas ananas</name>
    <dbReference type="NCBI Taxonomy" id="4615"/>
    <lineage>
        <taxon>Eukaryota</taxon>
        <taxon>Viridiplantae</taxon>
        <taxon>Streptophyta</taxon>
        <taxon>Embryophyta</taxon>
        <taxon>Tracheophyta</taxon>
        <taxon>Spermatophyta</taxon>
        <taxon>Magnoliopsida</taxon>
        <taxon>Liliopsida</taxon>
        <taxon>Poales</taxon>
        <taxon>Bromeliaceae</taxon>
        <taxon>Bromelioideae</taxon>
        <taxon>Ananas</taxon>
    </lineage>
</organism>
<proteinExistence type="predicted"/>
<dbReference type="Proteomes" id="UP000092600">
    <property type="component" value="Unassembled WGS sequence"/>
</dbReference>
<evidence type="ECO:0000313" key="3">
    <source>
        <dbReference type="Proteomes" id="UP000092600"/>
    </source>
</evidence>
<feature type="compositionally biased region" description="Low complexity" evidence="1">
    <location>
        <begin position="89"/>
        <end position="100"/>
    </location>
</feature>
<feature type="region of interest" description="Disordered" evidence="1">
    <location>
        <begin position="54"/>
        <end position="100"/>
    </location>
</feature>
<gene>
    <name evidence="2" type="ORF">ACMD2_08615</name>
</gene>
<dbReference type="AlphaFoldDB" id="A0A199VGM4"/>
<comment type="caution">
    <text evidence="2">The sequence shown here is derived from an EMBL/GenBank/DDBJ whole genome shotgun (WGS) entry which is preliminary data.</text>
</comment>
<dbReference type="EMBL" id="LSRQ01001876">
    <property type="protein sequence ID" value="OAY76254.1"/>
    <property type="molecule type" value="Genomic_DNA"/>
</dbReference>
<protein>
    <submittedName>
        <fullName evidence="2">Uncharacterized protein</fullName>
    </submittedName>
</protein>
<evidence type="ECO:0000313" key="2">
    <source>
        <dbReference type="EMBL" id="OAY76254.1"/>
    </source>
</evidence>
<evidence type="ECO:0000256" key="1">
    <source>
        <dbReference type="SAM" id="MobiDB-lite"/>
    </source>
</evidence>
<dbReference type="PANTHER" id="PTHR34996">
    <property type="entry name" value="OS06G0327400 PROTEIN"/>
    <property type="match status" value="1"/>
</dbReference>